<evidence type="ECO:0000313" key="2">
    <source>
        <dbReference type="EMBL" id="MEH2560084.1"/>
    </source>
</evidence>
<keyword evidence="3" id="KW-1185">Reference proteome</keyword>
<proteinExistence type="predicted"/>
<name>A0ABU8BNF3_9BRAD</name>
<keyword evidence="2" id="KW-0378">Hydrolase</keyword>
<accession>A0ABU8BNF3</accession>
<dbReference type="RefSeq" id="WP_334488882.1">
    <property type="nucleotide sequence ID" value="NZ_JAZHRV010000001.1"/>
</dbReference>
<reference evidence="2 3" key="1">
    <citation type="submission" date="2024-02" db="EMBL/GenBank/DDBJ databases">
        <title>Adaptive strategies in a cosmopolitan and abundant soil bacterium.</title>
        <authorList>
            <person name="Carini P."/>
        </authorList>
    </citation>
    <scope>NUCLEOTIDE SEQUENCE [LARGE SCALE GENOMIC DNA]</scope>
    <source>
        <strain evidence="2 3">AZCC 1608</strain>
    </source>
</reference>
<keyword evidence="2" id="KW-0540">Nuclease</keyword>
<dbReference type="GO" id="GO:0004527">
    <property type="term" value="F:exonuclease activity"/>
    <property type="evidence" value="ECO:0007669"/>
    <property type="project" value="UniProtKB-KW"/>
</dbReference>
<protein>
    <submittedName>
        <fullName evidence="2">RecB family exonuclease</fullName>
    </submittedName>
</protein>
<evidence type="ECO:0000313" key="3">
    <source>
        <dbReference type="Proteomes" id="UP001364224"/>
    </source>
</evidence>
<feature type="domain" description="PD-(D/E)XK endonuclease-like" evidence="1">
    <location>
        <begin position="591"/>
        <end position="843"/>
    </location>
</feature>
<gene>
    <name evidence="2" type="ORF">V1286_007613</name>
</gene>
<evidence type="ECO:0000259" key="1">
    <source>
        <dbReference type="Pfam" id="PF12705"/>
    </source>
</evidence>
<dbReference type="InterPro" id="IPR038726">
    <property type="entry name" value="PDDEXK_AddAB-type"/>
</dbReference>
<organism evidence="2 3">
    <name type="scientific">Bradyrhizobium algeriense</name>
    <dbReference type="NCBI Taxonomy" id="634784"/>
    <lineage>
        <taxon>Bacteria</taxon>
        <taxon>Pseudomonadati</taxon>
        <taxon>Pseudomonadota</taxon>
        <taxon>Alphaproteobacteria</taxon>
        <taxon>Hyphomicrobiales</taxon>
        <taxon>Nitrobacteraceae</taxon>
        <taxon>Bradyrhizobium</taxon>
    </lineage>
</organism>
<sequence length="895" mass="98195">MLAKQVGGDVGVRSLQIRTTIIEGSLAYQMRRAKAAQANECGLQILNLPQLAARLAGGFVTPVTVEQLDLAIQRALEEGGFAELEGVRHLPGMTRSVSRTLRKVWDADFRLETGAAGGVRIRELALIEERVRRHLPSSMMLPRDLRDAALARTPHAARLVGRVTIERLSFIAPNWRPLIEGLVERVPLEWHAPIQAETDWFSGSVVRLEASGHQQVTTAVSCADPRHEVVESLRWARQLIASGKAHPQEITIASAGTAAWDDHFYASTADAGLRLHFVHGIPALATRDGQRAAALADVLLHGLSQSRVRRLVSLCRGEGGALDELPQGWLSSIPRGAALAQLEDWRRAISMAILGDASLVAIQGAIPILETLARGITAAQQASDLLLRGRSAQLWQAALRTAPPDAVEFALQNARFPSENDAADSIAWCAARDLASAPRPYTRLLGLTNRGWPRRSGEDSILPNHLLPASEFDVDPTAKADRRHFEAIIAGAACEVVLSRSRRSAQGSRVGRSPLLQDRPEIPLSRARVPEHAWNEADRLMARPADSAKVDRIRSANACWTSWHEEGLTTHDAQFSADHPAMRRAIDRVQSATSLRLMLQDPMGFVWRYALGWRTPQEREQPLSIAPDAFGKLVHELLRRAVDLLEPRPGYARASDQEIADALEDAARVVREAWPLEGPVPPSLLWKNTVDYAASLALVGLLRKEIAETTTRSWTEVPFGQPEGFVAGRELPWDATAPVSVPNTPIRLRGTIDRLDLRTAPAAVRVTDYKTSEPPRNAARITIGRGSELQRALYGLACRQLLPGDPQIVARLLYLRGEQSAHRLQDLDGAIEQIAAFVNVVVAMLMRGTAVPGPNSFERTNDLRLALPASPGYQRRKRLAFGKASESIARLWSSE</sequence>
<dbReference type="Proteomes" id="UP001364224">
    <property type="component" value="Unassembled WGS sequence"/>
</dbReference>
<dbReference type="EMBL" id="JAZHRV010000001">
    <property type="protein sequence ID" value="MEH2560084.1"/>
    <property type="molecule type" value="Genomic_DNA"/>
</dbReference>
<dbReference type="Pfam" id="PF12705">
    <property type="entry name" value="PDDEXK_1"/>
    <property type="match status" value="1"/>
</dbReference>
<keyword evidence="2" id="KW-0269">Exonuclease</keyword>
<dbReference type="SUPFAM" id="SSF52540">
    <property type="entry name" value="P-loop containing nucleoside triphosphate hydrolases"/>
    <property type="match status" value="1"/>
</dbReference>
<comment type="caution">
    <text evidence="2">The sequence shown here is derived from an EMBL/GenBank/DDBJ whole genome shotgun (WGS) entry which is preliminary data.</text>
</comment>
<dbReference type="InterPro" id="IPR027417">
    <property type="entry name" value="P-loop_NTPase"/>
</dbReference>